<name>A0AAN7AG39_9PEZI</name>
<protein>
    <recommendedName>
        <fullName evidence="3">ABC transporter</fullName>
    </recommendedName>
</protein>
<reference evidence="1" key="2">
    <citation type="submission" date="2023-05" db="EMBL/GenBank/DDBJ databases">
        <authorList>
            <consortium name="Lawrence Berkeley National Laboratory"/>
            <person name="Steindorff A."/>
            <person name="Hensen N."/>
            <person name="Bonometti L."/>
            <person name="Westerberg I."/>
            <person name="Brannstrom I.O."/>
            <person name="Guillou S."/>
            <person name="Cros-Aarteil S."/>
            <person name="Calhoun S."/>
            <person name="Haridas S."/>
            <person name="Kuo A."/>
            <person name="Mondo S."/>
            <person name="Pangilinan J."/>
            <person name="Riley R."/>
            <person name="Labutti K."/>
            <person name="Andreopoulos B."/>
            <person name="Lipzen A."/>
            <person name="Chen C."/>
            <person name="Yanf M."/>
            <person name="Daum C."/>
            <person name="Ng V."/>
            <person name="Clum A."/>
            <person name="Ohm R."/>
            <person name="Martin F."/>
            <person name="Silar P."/>
            <person name="Natvig D."/>
            <person name="Lalanne C."/>
            <person name="Gautier V."/>
            <person name="Ament-Velasquez S.L."/>
            <person name="Kruys A."/>
            <person name="Hutchinson M.I."/>
            <person name="Powell A.J."/>
            <person name="Barry K."/>
            <person name="Miller A.N."/>
            <person name="Grigoriev I.V."/>
            <person name="Debuchy R."/>
            <person name="Gladieux P."/>
            <person name="Thoren M.H."/>
            <person name="Johannesson H."/>
        </authorList>
    </citation>
    <scope>NUCLEOTIDE SEQUENCE</scope>
    <source>
        <strain evidence="1">PSN309</strain>
    </source>
</reference>
<evidence type="ECO:0008006" key="3">
    <source>
        <dbReference type="Google" id="ProtNLM"/>
    </source>
</evidence>
<proteinExistence type="predicted"/>
<dbReference type="AlphaFoldDB" id="A0AAN7AG39"/>
<evidence type="ECO:0000313" key="1">
    <source>
        <dbReference type="EMBL" id="KAK4185379.1"/>
    </source>
</evidence>
<dbReference type="EMBL" id="MU864451">
    <property type="protein sequence ID" value="KAK4185379.1"/>
    <property type="molecule type" value="Genomic_DNA"/>
</dbReference>
<dbReference type="Proteomes" id="UP001302126">
    <property type="component" value="Unassembled WGS sequence"/>
</dbReference>
<reference evidence="1" key="1">
    <citation type="journal article" date="2023" name="Mol. Phylogenet. Evol.">
        <title>Genome-scale phylogeny and comparative genomics of the fungal order Sordariales.</title>
        <authorList>
            <person name="Hensen N."/>
            <person name="Bonometti L."/>
            <person name="Westerberg I."/>
            <person name="Brannstrom I.O."/>
            <person name="Guillou S."/>
            <person name="Cros-Aarteil S."/>
            <person name="Calhoun S."/>
            <person name="Haridas S."/>
            <person name="Kuo A."/>
            <person name="Mondo S."/>
            <person name="Pangilinan J."/>
            <person name="Riley R."/>
            <person name="LaButti K."/>
            <person name="Andreopoulos B."/>
            <person name="Lipzen A."/>
            <person name="Chen C."/>
            <person name="Yan M."/>
            <person name="Daum C."/>
            <person name="Ng V."/>
            <person name="Clum A."/>
            <person name="Steindorff A."/>
            <person name="Ohm R.A."/>
            <person name="Martin F."/>
            <person name="Silar P."/>
            <person name="Natvig D.O."/>
            <person name="Lalanne C."/>
            <person name="Gautier V."/>
            <person name="Ament-Velasquez S.L."/>
            <person name="Kruys A."/>
            <person name="Hutchinson M.I."/>
            <person name="Powell A.J."/>
            <person name="Barry K."/>
            <person name="Miller A.N."/>
            <person name="Grigoriev I.V."/>
            <person name="Debuchy R."/>
            <person name="Gladieux P."/>
            <person name="Hiltunen Thoren M."/>
            <person name="Johannesson H."/>
        </authorList>
    </citation>
    <scope>NUCLEOTIDE SEQUENCE</scope>
    <source>
        <strain evidence="1">PSN309</strain>
    </source>
</reference>
<comment type="caution">
    <text evidence="1">The sequence shown here is derived from an EMBL/GenBank/DDBJ whole genome shotgun (WGS) entry which is preliminary data.</text>
</comment>
<evidence type="ECO:0000313" key="2">
    <source>
        <dbReference type="Proteomes" id="UP001302126"/>
    </source>
</evidence>
<dbReference type="InterPro" id="IPR027417">
    <property type="entry name" value="P-loop_NTPase"/>
</dbReference>
<dbReference type="SUPFAM" id="SSF52540">
    <property type="entry name" value="P-loop containing nucleoside triphosphate hydrolases"/>
    <property type="match status" value="1"/>
</dbReference>
<sequence length="77" mass="8460">MLRATRTGGRPVLLLDEITAALDAVTERTLHEIIGSEFLKNGHAVIMVSHRIGGLAEVRFPDEMLLFGRVDSNWSAS</sequence>
<keyword evidence="2" id="KW-1185">Reference proteome</keyword>
<gene>
    <name evidence="1" type="ORF">QBC35DRAFT_503722</name>
</gene>
<organism evidence="1 2">
    <name type="scientific">Podospora australis</name>
    <dbReference type="NCBI Taxonomy" id="1536484"/>
    <lineage>
        <taxon>Eukaryota</taxon>
        <taxon>Fungi</taxon>
        <taxon>Dikarya</taxon>
        <taxon>Ascomycota</taxon>
        <taxon>Pezizomycotina</taxon>
        <taxon>Sordariomycetes</taxon>
        <taxon>Sordariomycetidae</taxon>
        <taxon>Sordariales</taxon>
        <taxon>Podosporaceae</taxon>
        <taxon>Podospora</taxon>
    </lineage>
</organism>
<accession>A0AAN7AG39</accession>
<dbReference type="Gene3D" id="3.40.50.300">
    <property type="entry name" value="P-loop containing nucleotide triphosphate hydrolases"/>
    <property type="match status" value="1"/>
</dbReference>